<dbReference type="SMART" id="SM00530">
    <property type="entry name" value="HTH_XRE"/>
    <property type="match status" value="1"/>
</dbReference>
<sequence length="279" mass="32556">MIGDVNYMNISKSDFGVRLMKLRKSKNLSMQGLADIIGVSGKSTINEWEKGRGLPKKTTMDRLSTVLNTSSDYLYYGDLKDVLENKVLKIINNYGYKSNVTFKKLIDVTNGDFHPDDVIVRHITKLKDHVLRDDESSVEDRIFKEIYPGLFQIFTSKGVNYETNLEEIDRISNPYFQKIYVDQVLSFEGQAMDVLHELEKRSTHTKNTKWTQRSFDEVAKKFVKDGTLNWDGTDYQIDSMKQLVQQYYRDKLNDKLVETRLSIKSLLSEENQIEERYLK</sequence>
<keyword evidence="4" id="KW-1185">Reference proteome</keyword>
<organism evidence="3 4">
    <name type="scientific">Companilactobacillus paralimentarius DSM 13238 = JCM 10415</name>
    <dbReference type="NCBI Taxonomy" id="1122151"/>
    <lineage>
        <taxon>Bacteria</taxon>
        <taxon>Bacillati</taxon>
        <taxon>Bacillota</taxon>
        <taxon>Bacilli</taxon>
        <taxon>Lactobacillales</taxon>
        <taxon>Lactobacillaceae</taxon>
        <taxon>Companilactobacillus</taxon>
    </lineage>
</organism>
<dbReference type="PANTHER" id="PTHR46558">
    <property type="entry name" value="TRACRIPTIONAL REGULATORY PROTEIN-RELATED-RELATED"/>
    <property type="match status" value="1"/>
</dbReference>
<dbReference type="InterPro" id="IPR010982">
    <property type="entry name" value="Lambda_DNA-bd_dom_sf"/>
</dbReference>
<dbReference type="GO" id="GO:0003677">
    <property type="term" value="F:DNA binding"/>
    <property type="evidence" value="ECO:0007669"/>
    <property type="project" value="UniProtKB-KW"/>
</dbReference>
<dbReference type="Pfam" id="PF01381">
    <property type="entry name" value="HTH_3"/>
    <property type="match status" value="1"/>
</dbReference>
<dbReference type="PATRIC" id="fig|1122151.5.peg.2443"/>
<reference evidence="3 4" key="1">
    <citation type="journal article" date="2015" name="Genome Announc.">
        <title>Expanding the biotechnology potential of lactobacilli through comparative genomics of 213 strains and associated genera.</title>
        <authorList>
            <person name="Sun Z."/>
            <person name="Harris H.M."/>
            <person name="McCann A."/>
            <person name="Guo C."/>
            <person name="Argimon S."/>
            <person name="Zhang W."/>
            <person name="Yang X."/>
            <person name="Jeffery I.B."/>
            <person name="Cooney J.C."/>
            <person name="Kagawa T.F."/>
            <person name="Liu W."/>
            <person name="Song Y."/>
            <person name="Salvetti E."/>
            <person name="Wrobel A."/>
            <person name="Rasinkangas P."/>
            <person name="Parkhill J."/>
            <person name="Rea M.C."/>
            <person name="O'Sullivan O."/>
            <person name="Ritari J."/>
            <person name="Douillard F.P."/>
            <person name="Paul Ross R."/>
            <person name="Yang R."/>
            <person name="Briner A.E."/>
            <person name="Felis G.E."/>
            <person name="de Vos W.M."/>
            <person name="Barrangou R."/>
            <person name="Klaenhammer T.R."/>
            <person name="Caufield P.W."/>
            <person name="Cui Y."/>
            <person name="Zhang H."/>
            <person name="O'Toole P.W."/>
        </authorList>
    </citation>
    <scope>NUCLEOTIDE SEQUENCE [LARGE SCALE GENOMIC DNA]</scope>
    <source>
        <strain evidence="3 4">DSM 13238</strain>
    </source>
</reference>
<proteinExistence type="predicted"/>
<evidence type="ECO:0000313" key="4">
    <source>
        <dbReference type="Proteomes" id="UP000051908"/>
    </source>
</evidence>
<evidence type="ECO:0000256" key="1">
    <source>
        <dbReference type="ARBA" id="ARBA00023125"/>
    </source>
</evidence>
<feature type="domain" description="HTH cro/C1-type" evidence="2">
    <location>
        <begin position="19"/>
        <end position="74"/>
    </location>
</feature>
<keyword evidence="1" id="KW-0238">DNA-binding</keyword>
<dbReference type="OrthoDB" id="2055733at2"/>
<dbReference type="AlphaFoldDB" id="A0A0R1PKC1"/>
<accession>A0A0R1PKC1</accession>
<dbReference type="PROSITE" id="PS50943">
    <property type="entry name" value="HTH_CROC1"/>
    <property type="match status" value="1"/>
</dbReference>
<evidence type="ECO:0000313" key="3">
    <source>
        <dbReference type="EMBL" id="KRL32591.1"/>
    </source>
</evidence>
<dbReference type="Gene3D" id="1.10.260.40">
    <property type="entry name" value="lambda repressor-like DNA-binding domains"/>
    <property type="match status" value="1"/>
</dbReference>
<dbReference type="CDD" id="cd00093">
    <property type="entry name" value="HTH_XRE"/>
    <property type="match status" value="1"/>
</dbReference>
<evidence type="ECO:0000259" key="2">
    <source>
        <dbReference type="PROSITE" id="PS50943"/>
    </source>
</evidence>
<dbReference type="SUPFAM" id="SSF47413">
    <property type="entry name" value="lambda repressor-like DNA-binding domains"/>
    <property type="match status" value="1"/>
</dbReference>
<protein>
    <recommendedName>
        <fullName evidence="2">HTH cro/C1-type domain-containing protein</fullName>
    </recommendedName>
</protein>
<dbReference type="PANTHER" id="PTHR46558:SF11">
    <property type="entry name" value="HTH-TYPE TRANSCRIPTIONAL REGULATOR XRE"/>
    <property type="match status" value="1"/>
</dbReference>
<comment type="caution">
    <text evidence="3">The sequence shown here is derived from an EMBL/GenBank/DDBJ whole genome shotgun (WGS) entry which is preliminary data.</text>
</comment>
<dbReference type="InterPro" id="IPR001387">
    <property type="entry name" value="Cro/C1-type_HTH"/>
</dbReference>
<gene>
    <name evidence="3" type="ORF">FD33_GL002365</name>
</gene>
<dbReference type="Proteomes" id="UP000051908">
    <property type="component" value="Unassembled WGS sequence"/>
</dbReference>
<name>A0A0R1PKC1_9LACO</name>
<dbReference type="EMBL" id="AZES01000004">
    <property type="protein sequence ID" value="KRL32591.1"/>
    <property type="molecule type" value="Genomic_DNA"/>
</dbReference>